<dbReference type="PANTHER" id="PTHR33375:SF8">
    <property type="entry name" value="NUCLEOID OCCLUSION PROTEIN"/>
    <property type="match status" value="1"/>
</dbReference>
<keyword evidence="6" id="KW-0131">Cell cycle</keyword>
<evidence type="ECO:0000256" key="5">
    <source>
        <dbReference type="ARBA" id="ARBA00023210"/>
    </source>
</evidence>
<dbReference type="InterPro" id="IPR041468">
    <property type="entry name" value="HTH_ParB/Spo0J"/>
</dbReference>
<evidence type="ECO:0000256" key="2">
    <source>
        <dbReference type="ARBA" id="ARBA00022490"/>
    </source>
</evidence>
<dbReference type="Pfam" id="PF02195">
    <property type="entry name" value="ParB_N"/>
    <property type="match status" value="1"/>
</dbReference>
<evidence type="ECO:0000313" key="10">
    <source>
        <dbReference type="Proteomes" id="UP001055149"/>
    </source>
</evidence>
<dbReference type="RefSeq" id="WP_244055272.1">
    <property type="nucleotide sequence ID" value="NZ_BQXH01000010.1"/>
</dbReference>
<dbReference type="InterPro" id="IPR003115">
    <property type="entry name" value="ParB_N"/>
</dbReference>
<sequence length="286" mass="32553">MAFSFFGKNKPQETPHRGEEIQQVPIKAIISNRFQPRKIFSQDSIQELAETIREHGLLQPIILREYETQKFEIIAGERRFKAVESLNWEKIPAIVRKMTDSESASMAVIENLQREGLTAIEEAQAYKRLMELNSLTQGQLGQAIGKSQSFVANKLRLLKLDSQVQRAILQRQLTERHGRALVSLPAKKQVEVLEDIVKDELSVKETEQLVQKVNQPQKQTKKPKVKTKGTARNTKLAVNTIKKSVKMIKDSGIKVKTTEEDVDGVHRITIEIPLDEKTQPKKASKK</sequence>
<gene>
    <name evidence="9" type="primary">parB_1</name>
    <name evidence="9" type="ORF">LPAF129_12150</name>
</gene>
<feature type="domain" description="ParB-like N-terminal" evidence="8">
    <location>
        <begin position="22"/>
        <end position="112"/>
    </location>
</feature>
<evidence type="ECO:0000313" key="9">
    <source>
        <dbReference type="EMBL" id="GKS81529.1"/>
    </source>
</evidence>
<name>A0ABQ5JHQ9_9LACO</name>
<evidence type="ECO:0000256" key="4">
    <source>
        <dbReference type="ARBA" id="ARBA00023125"/>
    </source>
</evidence>
<evidence type="ECO:0000256" key="6">
    <source>
        <dbReference type="ARBA" id="ARBA00023306"/>
    </source>
</evidence>
<feature type="region of interest" description="Disordered" evidence="7">
    <location>
        <begin position="1"/>
        <end position="20"/>
    </location>
</feature>
<protein>
    <submittedName>
        <fullName evidence="9">Nucleoid occlusion protein</fullName>
    </submittedName>
</protein>
<dbReference type="InterPro" id="IPR036086">
    <property type="entry name" value="ParB/Sulfiredoxin_sf"/>
</dbReference>
<dbReference type="InterPro" id="IPR050336">
    <property type="entry name" value="Chromosome_partition/occlusion"/>
</dbReference>
<comment type="caution">
    <text evidence="9">The sequence shown here is derived from an EMBL/GenBank/DDBJ whole genome shotgun (WGS) entry which is preliminary data.</text>
</comment>
<comment type="similarity">
    <text evidence="1">Belongs to the ParB family.</text>
</comment>
<dbReference type="PANTHER" id="PTHR33375">
    <property type="entry name" value="CHROMOSOME-PARTITIONING PROTEIN PARB-RELATED"/>
    <property type="match status" value="1"/>
</dbReference>
<dbReference type="SUPFAM" id="SSF109709">
    <property type="entry name" value="KorB DNA-binding domain-like"/>
    <property type="match status" value="1"/>
</dbReference>
<dbReference type="NCBIfam" id="TIGR00180">
    <property type="entry name" value="parB_part"/>
    <property type="match status" value="1"/>
</dbReference>
<dbReference type="Proteomes" id="UP001055149">
    <property type="component" value="Unassembled WGS sequence"/>
</dbReference>
<feature type="compositionally biased region" description="Basic and acidic residues" evidence="7">
    <location>
        <begin position="10"/>
        <end position="20"/>
    </location>
</feature>
<evidence type="ECO:0000259" key="8">
    <source>
        <dbReference type="SMART" id="SM00470"/>
    </source>
</evidence>
<evidence type="ECO:0000256" key="1">
    <source>
        <dbReference type="ARBA" id="ARBA00006295"/>
    </source>
</evidence>
<dbReference type="SUPFAM" id="SSF110849">
    <property type="entry name" value="ParB/Sulfiredoxin"/>
    <property type="match status" value="1"/>
</dbReference>
<keyword evidence="2" id="KW-0963">Cytoplasm</keyword>
<dbReference type="SMART" id="SM00470">
    <property type="entry name" value="ParB"/>
    <property type="match status" value="1"/>
</dbReference>
<organism evidence="9 10">
    <name type="scientific">Ligilactobacillus pabuli</name>
    <dbReference type="NCBI Taxonomy" id="2886039"/>
    <lineage>
        <taxon>Bacteria</taxon>
        <taxon>Bacillati</taxon>
        <taxon>Bacillota</taxon>
        <taxon>Bacilli</taxon>
        <taxon>Lactobacillales</taxon>
        <taxon>Lactobacillaceae</taxon>
        <taxon>Ligilactobacillus</taxon>
    </lineage>
</organism>
<keyword evidence="4" id="KW-0238">DNA-binding</keyword>
<proteinExistence type="inferred from homology"/>
<evidence type="ECO:0000256" key="3">
    <source>
        <dbReference type="ARBA" id="ARBA00022618"/>
    </source>
</evidence>
<dbReference type="InterPro" id="IPR004437">
    <property type="entry name" value="ParB/RepB/Spo0J"/>
</dbReference>
<dbReference type="Pfam" id="PF17762">
    <property type="entry name" value="HTH_ParB"/>
    <property type="match status" value="1"/>
</dbReference>
<keyword evidence="3" id="KW-0132">Cell division</keyword>
<dbReference type="InterPro" id="IPR023705">
    <property type="entry name" value="Nucleoid_occlusion_protein"/>
</dbReference>
<dbReference type="Gene3D" id="3.90.1530.30">
    <property type="match status" value="1"/>
</dbReference>
<dbReference type="EMBL" id="BQXH01000010">
    <property type="protein sequence ID" value="GKS81529.1"/>
    <property type="molecule type" value="Genomic_DNA"/>
</dbReference>
<dbReference type="Gene3D" id="1.10.10.2830">
    <property type="match status" value="1"/>
</dbReference>
<dbReference type="NCBIfam" id="TIGR04285">
    <property type="entry name" value="nucleoid_noc"/>
    <property type="match status" value="1"/>
</dbReference>
<reference evidence="9" key="1">
    <citation type="journal article" date="2022" name="Int. J. Syst. Evol. Microbiol.">
        <title>A novel species of lactic acid bacteria, Ligilactobacillus pabuli sp. nov., isolated from alfalfa silage.</title>
        <authorList>
            <person name="Tohno M."/>
            <person name="Tanizawa Y."/>
            <person name="Sawada H."/>
            <person name="Sakamoto M."/>
            <person name="Ohkuma M."/>
            <person name="Kobayashi H."/>
        </authorList>
    </citation>
    <scope>NUCLEOTIDE SEQUENCE</scope>
    <source>
        <strain evidence="9">AF129</strain>
    </source>
</reference>
<dbReference type="CDD" id="cd16393">
    <property type="entry name" value="SPO0J_N"/>
    <property type="match status" value="1"/>
</dbReference>
<accession>A0ABQ5JHQ9</accession>
<evidence type="ECO:0000256" key="7">
    <source>
        <dbReference type="SAM" id="MobiDB-lite"/>
    </source>
</evidence>
<keyword evidence="10" id="KW-1185">Reference proteome</keyword>
<keyword evidence="5" id="KW-0717">Septation</keyword>